<feature type="transmembrane region" description="Helical" evidence="1">
    <location>
        <begin position="339"/>
        <end position="367"/>
    </location>
</feature>
<gene>
    <name evidence="2" type="ORF">LMKDKBCB_01264</name>
</gene>
<evidence type="ECO:0000313" key="3">
    <source>
        <dbReference type="Proteomes" id="UP000330807"/>
    </source>
</evidence>
<dbReference type="Proteomes" id="UP000330807">
    <property type="component" value="Unassembled WGS sequence"/>
</dbReference>
<dbReference type="EMBL" id="CABWIH010000029">
    <property type="protein sequence ID" value="VWL91110.1"/>
    <property type="molecule type" value="Genomic_DNA"/>
</dbReference>
<reference evidence="2 3" key="1">
    <citation type="submission" date="2019-10" db="EMBL/GenBank/DDBJ databases">
        <authorList>
            <person name="Wolf R A."/>
        </authorList>
    </citation>
    <scope>NUCLEOTIDE SEQUENCE [LARGE SCALE GENOMIC DNA]</scope>
    <source>
        <strain evidence="2">Collinsella_aerofaciens_AK_138A</strain>
    </source>
</reference>
<feature type="transmembrane region" description="Helical" evidence="1">
    <location>
        <begin position="387"/>
        <end position="405"/>
    </location>
</feature>
<dbReference type="AlphaFoldDB" id="A0A5K1IRN4"/>
<protein>
    <recommendedName>
        <fullName evidence="4">Nucleoside-diphosphate sugar epimerase</fullName>
    </recommendedName>
</protein>
<evidence type="ECO:0000313" key="2">
    <source>
        <dbReference type="EMBL" id="VWL91110.1"/>
    </source>
</evidence>
<accession>A0A5K1IRN4</accession>
<organism evidence="2 3">
    <name type="scientific">Collinsella aerofaciens</name>
    <dbReference type="NCBI Taxonomy" id="74426"/>
    <lineage>
        <taxon>Bacteria</taxon>
        <taxon>Bacillati</taxon>
        <taxon>Actinomycetota</taxon>
        <taxon>Coriobacteriia</taxon>
        <taxon>Coriobacteriales</taxon>
        <taxon>Coriobacteriaceae</taxon>
        <taxon>Collinsella</taxon>
    </lineage>
</organism>
<dbReference type="RefSeq" id="WP_156062998.1">
    <property type="nucleotide sequence ID" value="NZ_CABWIH010000029.1"/>
</dbReference>
<keyword evidence="1" id="KW-1133">Transmembrane helix</keyword>
<keyword evidence="1" id="KW-0472">Membrane</keyword>
<evidence type="ECO:0008006" key="4">
    <source>
        <dbReference type="Google" id="ProtNLM"/>
    </source>
</evidence>
<evidence type="ECO:0000256" key="1">
    <source>
        <dbReference type="SAM" id="Phobius"/>
    </source>
</evidence>
<sequence length="722" mass="78518">MEVLVVGNTAYVDDDFCAKAFPGDHVQVVAADDAQRESSPHTSWKELLRHLDQAYEFDRVVYLSTYLTPHTETFGDIELLRSVFRACMGRRVQLLFVAGPAGAEVAGGAASNADSLDATDAAAQTGKGIIARAANDLCRYYASQDDIQAKILCTPYLYTASAALSDPFLVPLFEACSTGSVALQGAADAPVPLLCAEDLAVLVHRVFDSWDATFGTLDVADAFHHTAGDLGGALQGLFPGLSVAYGESTGYVLPAGDVARKRYGWFQRYDLLRDLSTIHARWANTRTKKANPLRAAIDRIQLRALPIKCLETGFAWVLFEVLEHLFSQSTQLNVLDYRLLYVVLIGTLYGLDFGLVAALLASVGLAASYFTQYGYTFEGLFYEPSNWLPFIAYFVVGAICGYVQLRNSEAIKAERDENELVRNRNTFLTRLYHDAIEDKRAYKRQIVGRHDSFGKIFAVTQELDVLNPRDIYRKCCELLGEILESDSVTIYHVSGGAFARLVAASPAISNDVPRSRSFDDLAPVLQGAISGLWVNRALTSGLPMFGYTIERDGAPAVLIFVRHVAESQMTLYYQNLFRILCGLVESALGRAFDYEAVAQDKCCVAGTCVLKQAAFGKELAAEQALADGKMGSYLLLRVVPGMEPVGELVGAIGPAIRESDAAGLVDGDTLYLLMRQATEADLPVICARLAAKHITVEPVGSEDVVALLQRIAPADNGEGEAA</sequence>
<proteinExistence type="predicted"/>
<dbReference type="Gene3D" id="3.40.50.720">
    <property type="entry name" value="NAD(P)-binding Rossmann-like Domain"/>
    <property type="match status" value="1"/>
</dbReference>
<name>A0A5K1IRN4_9ACTN</name>
<keyword evidence="1" id="KW-0812">Transmembrane</keyword>